<name>A0A915CYY6_9BILA</name>
<keyword evidence="4" id="KW-0479">Metal-binding</keyword>
<dbReference type="GO" id="GO:0016485">
    <property type="term" value="P:protein processing"/>
    <property type="evidence" value="ECO:0007669"/>
    <property type="project" value="TreeGrafter"/>
</dbReference>
<dbReference type="PRINTS" id="PR00786">
    <property type="entry name" value="NEPRILYSIN"/>
</dbReference>
<dbReference type="GO" id="GO:0046872">
    <property type="term" value="F:metal ion binding"/>
    <property type="evidence" value="ECO:0007669"/>
    <property type="project" value="UniProtKB-KW"/>
</dbReference>
<dbReference type="InterPro" id="IPR018497">
    <property type="entry name" value="Peptidase_M13_C"/>
</dbReference>
<dbReference type="InterPro" id="IPR042089">
    <property type="entry name" value="Peptidase_M13_dom_2"/>
</dbReference>
<evidence type="ECO:0000313" key="10">
    <source>
        <dbReference type="Proteomes" id="UP000887574"/>
    </source>
</evidence>
<keyword evidence="10" id="KW-1185">Reference proteome</keyword>
<dbReference type="Pfam" id="PF05649">
    <property type="entry name" value="Peptidase_M13_N"/>
    <property type="match status" value="1"/>
</dbReference>
<keyword evidence="3" id="KW-0645">Protease</keyword>
<evidence type="ECO:0000313" key="11">
    <source>
        <dbReference type="WBParaSite" id="jg13643"/>
    </source>
</evidence>
<dbReference type="InterPro" id="IPR024079">
    <property type="entry name" value="MetalloPept_cat_dom_sf"/>
</dbReference>
<dbReference type="Gene3D" id="3.40.390.10">
    <property type="entry name" value="Collagenase (Catalytic Domain)"/>
    <property type="match status" value="1"/>
</dbReference>
<dbReference type="GO" id="GO:0004222">
    <property type="term" value="F:metalloendopeptidase activity"/>
    <property type="evidence" value="ECO:0007669"/>
    <property type="project" value="InterPro"/>
</dbReference>
<dbReference type="WBParaSite" id="jg13643">
    <property type="protein sequence ID" value="jg13643"/>
    <property type="gene ID" value="jg13643"/>
</dbReference>
<evidence type="ECO:0000259" key="8">
    <source>
        <dbReference type="Pfam" id="PF01431"/>
    </source>
</evidence>
<dbReference type="PANTHER" id="PTHR11733">
    <property type="entry name" value="ZINC METALLOPROTEASE FAMILY M13 NEPRILYSIN-RELATED"/>
    <property type="match status" value="1"/>
</dbReference>
<evidence type="ECO:0000256" key="1">
    <source>
        <dbReference type="ARBA" id="ARBA00001947"/>
    </source>
</evidence>
<comment type="similarity">
    <text evidence="2">Belongs to the peptidase M13 family.</text>
</comment>
<keyword evidence="5" id="KW-0378">Hydrolase</keyword>
<sequence>MMTATRRTLAMKMLPTSSNLLALTLVYCILLLRTVTTCLPSMNMDGEEEHVNSRRFIPSPMATEVGVGPGFLKAADMFRASVNETVNPCSDFYEFSCGGWVANNKIPDDLTSYGHFTELREKVNSEMQALYEDTEVSGSLAINTLKLIYRGCMNVEDLNAKNSTPLLQKLEDFGYWPLIHGEVKSGSKSNVGWSADNFDLTQMLIDIGQSRAIDVFVDVYVSLDQKDVNRRLLHFDQGGLGLGSSARDYYLNETRYGKQLGAYERYMNTKIRSFARDAGTGVSDLDIAQGVRQLLDFEKKFAKILTPQDERRNYTKMYNIRRLSQMGQLFSEIDWDRYFRTIMPEDMGTYIDSDPEIVVIEVEFFQRLAKLLQATDKKVIADYILWRYTTAWSFQLDERYDDIQQDFLKSFIGKQAKSPRWKDCVAAAGARLSYASGAMYVRKHFNKADRQSAMEMIEDLQEAFKHMLIKNEWMEDQTKRYAQEKAKDMLSLIGFPDFIYNDTALDEYYDNFTLSSMDDYATIVEKTSLWAQLKAFHRLIEPVERAEFGSSSAVVNAFYSSVKNAITFPAAILQAPFFDRAFPKAVNYGGIGAVIGHEVTHAFDDQGSQFDKIGNLKNWWMTLHTPVPDTGLKINGILTQGENIADNGGIKQAFHAYRDYIRKLAGRKRDCLASSITTTTRSSSLVMRRHGVAGQNRRRPSAKCSLTLTRPCGSESMELWSINPSSPKHSTVLWAVQ</sequence>
<comment type="cofactor">
    <cofactor evidence="1">
        <name>Zn(2+)</name>
        <dbReference type="ChEBI" id="CHEBI:29105"/>
    </cofactor>
</comment>
<keyword evidence="6" id="KW-0862">Zinc</keyword>
<dbReference type="PANTHER" id="PTHR11733:SF237">
    <property type="entry name" value="NEPRILYSIN-LIKE 4"/>
    <property type="match status" value="1"/>
</dbReference>
<dbReference type="InterPro" id="IPR000718">
    <property type="entry name" value="Peptidase_M13"/>
</dbReference>
<evidence type="ECO:0000256" key="6">
    <source>
        <dbReference type="ARBA" id="ARBA00022833"/>
    </source>
</evidence>
<evidence type="ECO:0000256" key="2">
    <source>
        <dbReference type="ARBA" id="ARBA00007357"/>
    </source>
</evidence>
<dbReference type="SUPFAM" id="SSF55486">
    <property type="entry name" value="Metalloproteases ('zincins'), catalytic domain"/>
    <property type="match status" value="1"/>
</dbReference>
<evidence type="ECO:0000256" key="4">
    <source>
        <dbReference type="ARBA" id="ARBA00022723"/>
    </source>
</evidence>
<evidence type="ECO:0000256" key="7">
    <source>
        <dbReference type="ARBA" id="ARBA00023049"/>
    </source>
</evidence>
<dbReference type="PROSITE" id="PS51885">
    <property type="entry name" value="NEPRILYSIN"/>
    <property type="match status" value="1"/>
</dbReference>
<feature type="domain" description="Peptidase M13 N-terminal" evidence="9">
    <location>
        <begin position="88"/>
        <end position="496"/>
    </location>
</feature>
<evidence type="ECO:0000259" key="9">
    <source>
        <dbReference type="Pfam" id="PF05649"/>
    </source>
</evidence>
<dbReference type="AlphaFoldDB" id="A0A915CYY6"/>
<accession>A0A915CYY6</accession>
<evidence type="ECO:0000256" key="3">
    <source>
        <dbReference type="ARBA" id="ARBA00022670"/>
    </source>
</evidence>
<evidence type="ECO:0000256" key="5">
    <source>
        <dbReference type="ARBA" id="ARBA00022801"/>
    </source>
</evidence>
<feature type="domain" description="Peptidase M13 C-terminal" evidence="8">
    <location>
        <begin position="556"/>
        <end position="622"/>
    </location>
</feature>
<keyword evidence="7" id="KW-0482">Metalloprotease</keyword>
<dbReference type="GO" id="GO:0005886">
    <property type="term" value="C:plasma membrane"/>
    <property type="evidence" value="ECO:0007669"/>
    <property type="project" value="TreeGrafter"/>
</dbReference>
<protein>
    <submittedName>
        <fullName evidence="11">Endothelin-converting enzyme 1</fullName>
    </submittedName>
</protein>
<dbReference type="CDD" id="cd08662">
    <property type="entry name" value="M13"/>
    <property type="match status" value="1"/>
</dbReference>
<dbReference type="Proteomes" id="UP000887574">
    <property type="component" value="Unplaced"/>
</dbReference>
<organism evidence="10 11">
    <name type="scientific">Ditylenchus dipsaci</name>
    <dbReference type="NCBI Taxonomy" id="166011"/>
    <lineage>
        <taxon>Eukaryota</taxon>
        <taxon>Metazoa</taxon>
        <taxon>Ecdysozoa</taxon>
        <taxon>Nematoda</taxon>
        <taxon>Chromadorea</taxon>
        <taxon>Rhabditida</taxon>
        <taxon>Tylenchina</taxon>
        <taxon>Tylenchomorpha</taxon>
        <taxon>Sphaerularioidea</taxon>
        <taxon>Anguinidae</taxon>
        <taxon>Anguininae</taxon>
        <taxon>Ditylenchus</taxon>
    </lineage>
</organism>
<proteinExistence type="inferred from homology"/>
<dbReference type="Pfam" id="PF01431">
    <property type="entry name" value="Peptidase_M13"/>
    <property type="match status" value="1"/>
</dbReference>
<reference evidence="11" key="1">
    <citation type="submission" date="2022-11" db="UniProtKB">
        <authorList>
            <consortium name="WormBaseParasite"/>
        </authorList>
    </citation>
    <scope>IDENTIFICATION</scope>
</reference>
<dbReference type="Gene3D" id="1.10.1380.10">
    <property type="entry name" value="Neutral endopeptidase , domain2"/>
    <property type="match status" value="1"/>
</dbReference>
<dbReference type="InterPro" id="IPR008753">
    <property type="entry name" value="Peptidase_M13_N"/>
</dbReference>